<dbReference type="InterPro" id="IPR045493">
    <property type="entry name" value="DUF6435"/>
</dbReference>
<dbReference type="NCBIfam" id="NF033487">
    <property type="entry name" value="Lacal_2735_fam"/>
    <property type="match status" value="1"/>
</dbReference>
<dbReference type="Pfam" id="PF20027">
    <property type="entry name" value="DUF6435"/>
    <property type="match status" value="1"/>
</dbReference>
<reference evidence="1" key="1">
    <citation type="submission" date="2020-01" db="EMBL/GenBank/DDBJ databases">
        <authorList>
            <person name="Meier V. D."/>
            <person name="Meier V D."/>
        </authorList>
    </citation>
    <scope>NUCLEOTIDE SEQUENCE</scope>
    <source>
        <strain evidence="1">HLG_WM_MAG_10</strain>
    </source>
</reference>
<accession>A0A6S6UB19</accession>
<proteinExistence type="predicted"/>
<dbReference type="AlphaFoldDB" id="A0A6S6UB19"/>
<name>A0A6S6UB19_9BACT</name>
<sequence length="55" mass="6400">MFGWFKKKSKKEILEAKYKKLMEESYKLSHTDRAASSMKSGEAEKVLEEMAALKE</sequence>
<protein>
    <recommendedName>
        <fullName evidence="2">Lacal_2735 family protein</fullName>
    </recommendedName>
</protein>
<evidence type="ECO:0000313" key="1">
    <source>
        <dbReference type="EMBL" id="CAA6823929.1"/>
    </source>
</evidence>
<evidence type="ECO:0008006" key="2">
    <source>
        <dbReference type="Google" id="ProtNLM"/>
    </source>
</evidence>
<organism evidence="1">
    <name type="scientific">uncultured Aureispira sp</name>
    <dbReference type="NCBI Taxonomy" id="1331704"/>
    <lineage>
        <taxon>Bacteria</taxon>
        <taxon>Pseudomonadati</taxon>
        <taxon>Bacteroidota</taxon>
        <taxon>Saprospiria</taxon>
        <taxon>Saprospirales</taxon>
        <taxon>Saprospiraceae</taxon>
        <taxon>Aureispira</taxon>
        <taxon>environmental samples</taxon>
    </lineage>
</organism>
<gene>
    <name evidence="1" type="ORF">HELGO_WM19224</name>
</gene>
<dbReference type="EMBL" id="CACVAQ010000334">
    <property type="protein sequence ID" value="CAA6823929.1"/>
    <property type="molecule type" value="Genomic_DNA"/>
</dbReference>